<dbReference type="EMBL" id="JBHTAB010000008">
    <property type="protein sequence ID" value="MFC7130465.1"/>
    <property type="molecule type" value="Genomic_DNA"/>
</dbReference>
<sequence length="84" mass="8804">MSTAYTAIRTPSIWRQYKGIYGRLIVGVPLAGLLFGIAHVAILTPLPHGLIATIETGAIIGVAAVIGVLGYIHPRLKHSGCGTQ</sequence>
<organism evidence="2 3">
    <name type="scientific">Haloferax chudinovii</name>
    <dbReference type="NCBI Taxonomy" id="1109010"/>
    <lineage>
        <taxon>Archaea</taxon>
        <taxon>Methanobacteriati</taxon>
        <taxon>Methanobacteriota</taxon>
        <taxon>Stenosarchaea group</taxon>
        <taxon>Halobacteria</taxon>
        <taxon>Halobacteriales</taxon>
        <taxon>Haloferacaceae</taxon>
        <taxon>Haloferax</taxon>
    </lineage>
</organism>
<feature type="transmembrane region" description="Helical" evidence="1">
    <location>
        <begin position="49"/>
        <end position="72"/>
    </location>
</feature>
<feature type="transmembrane region" description="Helical" evidence="1">
    <location>
        <begin position="20"/>
        <end position="43"/>
    </location>
</feature>
<evidence type="ECO:0000256" key="1">
    <source>
        <dbReference type="SAM" id="Phobius"/>
    </source>
</evidence>
<keyword evidence="1" id="KW-0472">Membrane</keyword>
<reference evidence="2 3" key="1">
    <citation type="journal article" date="2019" name="Int. J. Syst. Evol. Microbiol.">
        <title>The Global Catalogue of Microorganisms (GCM) 10K type strain sequencing project: providing services to taxonomists for standard genome sequencing and annotation.</title>
        <authorList>
            <consortium name="The Broad Institute Genomics Platform"/>
            <consortium name="The Broad Institute Genome Sequencing Center for Infectious Disease"/>
            <person name="Wu L."/>
            <person name="Ma J."/>
        </authorList>
    </citation>
    <scope>NUCLEOTIDE SEQUENCE [LARGE SCALE GENOMIC DNA]</scope>
    <source>
        <strain evidence="2 3">DSM 26526</strain>
    </source>
</reference>
<keyword evidence="1" id="KW-0812">Transmembrane</keyword>
<dbReference type="AlphaFoldDB" id="A0ABD5XMU0"/>
<dbReference type="Proteomes" id="UP001596460">
    <property type="component" value="Unassembled WGS sequence"/>
</dbReference>
<gene>
    <name evidence="2" type="ORF">ACFQI8_13820</name>
</gene>
<proteinExistence type="predicted"/>
<protein>
    <submittedName>
        <fullName evidence="2">Uncharacterized protein</fullName>
    </submittedName>
</protein>
<accession>A0ABD5XMU0</accession>
<keyword evidence="3" id="KW-1185">Reference proteome</keyword>
<name>A0ABD5XMU0_9EURY</name>
<dbReference type="RefSeq" id="WP_390245731.1">
    <property type="nucleotide sequence ID" value="NZ_JBHTAB010000008.1"/>
</dbReference>
<comment type="caution">
    <text evidence="2">The sequence shown here is derived from an EMBL/GenBank/DDBJ whole genome shotgun (WGS) entry which is preliminary data.</text>
</comment>
<keyword evidence="1" id="KW-1133">Transmembrane helix</keyword>
<evidence type="ECO:0000313" key="3">
    <source>
        <dbReference type="Proteomes" id="UP001596460"/>
    </source>
</evidence>
<evidence type="ECO:0000313" key="2">
    <source>
        <dbReference type="EMBL" id="MFC7130465.1"/>
    </source>
</evidence>